<accession>A8N979</accession>
<sequence>MSVRHDSPCSSFLPRHYVKAEIETIQSIQRARACFNLYSRFLPPLILATQACKRELSFYTTEQLGRITKRSAKGNKSRSTRLESSSNFEVVDKLKEPLKKNIRVEPALSFLPEKRRRSSGGAQAVSAVANEDNDSDFDLVDDENDDD</sequence>
<keyword evidence="3" id="KW-1185">Reference proteome</keyword>
<dbReference type="InParanoid" id="A8N979"/>
<dbReference type="HOGENOM" id="CLU_1767965_0_0_1"/>
<organism evidence="2 3">
    <name type="scientific">Coprinopsis cinerea (strain Okayama-7 / 130 / ATCC MYA-4618 / FGSC 9003)</name>
    <name type="common">Inky cap fungus</name>
    <name type="synonym">Hormographiella aspergillata</name>
    <dbReference type="NCBI Taxonomy" id="240176"/>
    <lineage>
        <taxon>Eukaryota</taxon>
        <taxon>Fungi</taxon>
        <taxon>Dikarya</taxon>
        <taxon>Basidiomycota</taxon>
        <taxon>Agaricomycotina</taxon>
        <taxon>Agaricomycetes</taxon>
        <taxon>Agaricomycetidae</taxon>
        <taxon>Agaricales</taxon>
        <taxon>Agaricineae</taxon>
        <taxon>Psathyrellaceae</taxon>
        <taxon>Coprinopsis</taxon>
    </lineage>
</organism>
<reference evidence="2 3" key="1">
    <citation type="journal article" date="2010" name="Proc. Natl. Acad. Sci. U.S.A.">
        <title>Insights into evolution of multicellular fungi from the assembled chromosomes of the mushroom Coprinopsis cinerea (Coprinus cinereus).</title>
        <authorList>
            <person name="Stajich J.E."/>
            <person name="Wilke S.K."/>
            <person name="Ahren D."/>
            <person name="Au C.H."/>
            <person name="Birren B.W."/>
            <person name="Borodovsky M."/>
            <person name="Burns C."/>
            <person name="Canback B."/>
            <person name="Casselton L.A."/>
            <person name="Cheng C.K."/>
            <person name="Deng J."/>
            <person name="Dietrich F.S."/>
            <person name="Fargo D.C."/>
            <person name="Farman M.L."/>
            <person name="Gathman A.C."/>
            <person name="Goldberg J."/>
            <person name="Guigo R."/>
            <person name="Hoegger P.J."/>
            <person name="Hooker J.B."/>
            <person name="Huggins A."/>
            <person name="James T.Y."/>
            <person name="Kamada T."/>
            <person name="Kilaru S."/>
            <person name="Kodira C."/>
            <person name="Kues U."/>
            <person name="Kupfer D."/>
            <person name="Kwan H.S."/>
            <person name="Lomsadze A."/>
            <person name="Li W."/>
            <person name="Lilly W.W."/>
            <person name="Ma L.J."/>
            <person name="Mackey A.J."/>
            <person name="Manning G."/>
            <person name="Martin F."/>
            <person name="Muraguchi H."/>
            <person name="Natvig D.O."/>
            <person name="Palmerini H."/>
            <person name="Ramesh M.A."/>
            <person name="Rehmeyer C.J."/>
            <person name="Roe B.A."/>
            <person name="Shenoy N."/>
            <person name="Stanke M."/>
            <person name="Ter-Hovhannisyan V."/>
            <person name="Tunlid A."/>
            <person name="Velagapudi R."/>
            <person name="Vision T.J."/>
            <person name="Zeng Q."/>
            <person name="Zolan M.E."/>
            <person name="Pukkila P.J."/>
        </authorList>
    </citation>
    <scope>NUCLEOTIDE SEQUENCE [LARGE SCALE GENOMIC DNA]</scope>
    <source>
        <strain evidence="3">Okayama-7 / 130 / ATCC MYA-4618 / FGSC 9003</strain>
    </source>
</reference>
<evidence type="ECO:0000256" key="1">
    <source>
        <dbReference type="SAM" id="MobiDB-lite"/>
    </source>
</evidence>
<dbReference type="AlphaFoldDB" id="A8N979"/>
<evidence type="ECO:0000313" key="2">
    <source>
        <dbReference type="EMBL" id="EAU90570.2"/>
    </source>
</evidence>
<dbReference type="Proteomes" id="UP000001861">
    <property type="component" value="Unassembled WGS sequence"/>
</dbReference>
<protein>
    <submittedName>
        <fullName evidence="2">Uncharacterized protein</fullName>
    </submittedName>
</protein>
<feature type="compositionally biased region" description="Acidic residues" evidence="1">
    <location>
        <begin position="131"/>
        <end position="147"/>
    </location>
</feature>
<proteinExistence type="predicted"/>
<dbReference type="KEGG" id="cci:CC1G_00954"/>
<dbReference type="GeneID" id="6007879"/>
<dbReference type="RefSeq" id="XP_001831407.2">
    <property type="nucleotide sequence ID" value="XM_001831355.2"/>
</dbReference>
<gene>
    <name evidence="2" type="ORF">CC1G_00954</name>
</gene>
<feature type="compositionally biased region" description="Low complexity" evidence="1">
    <location>
        <begin position="119"/>
        <end position="130"/>
    </location>
</feature>
<dbReference type="VEuPathDB" id="FungiDB:CC1G_00954"/>
<feature type="region of interest" description="Disordered" evidence="1">
    <location>
        <begin position="115"/>
        <end position="147"/>
    </location>
</feature>
<comment type="caution">
    <text evidence="2">The sequence shown here is derived from an EMBL/GenBank/DDBJ whole genome shotgun (WGS) entry which is preliminary data.</text>
</comment>
<evidence type="ECO:0000313" key="3">
    <source>
        <dbReference type="Proteomes" id="UP000001861"/>
    </source>
</evidence>
<name>A8N979_COPC7</name>
<dbReference type="EMBL" id="AACS02000007">
    <property type="protein sequence ID" value="EAU90570.2"/>
    <property type="molecule type" value="Genomic_DNA"/>
</dbReference>